<dbReference type="EMBL" id="CM023481">
    <property type="protein sequence ID" value="KAH6945461.1"/>
    <property type="molecule type" value="Genomic_DNA"/>
</dbReference>
<evidence type="ECO:0000313" key="2">
    <source>
        <dbReference type="Proteomes" id="UP000821845"/>
    </source>
</evidence>
<name>A0ACB7TGT0_HYAAI</name>
<accession>A0ACB7TGT0</accession>
<gene>
    <name evidence="1" type="ORF">HPB50_008653</name>
</gene>
<sequence length="415" mass="45816">MEAASWSIRDSKRDTTDDSGVEDSAATVAEVASWTRSASWARRSRVKSPAAARTRRVDCGKRCTKSSLNSAPFESTSLVRRSCRMLLSSWEGRRSPSSSLALIVIDGTCEGAHSLLELKETQLSENETILSQTPDTTLCIAYSSGTTGFPKGVQLTHRNLIVQVIAFGYTEPVFERGDSYLCSVAIMHIGGFWSLFCYLGLGSKVVVLDTTDVGLTLSIIEKYKVVDFHTRQTLGPNQEGEVCAKSPASFKAYLNQPKATDDAYEDGFVRTGDKGYYTADGCIFLCGRFKELIKCMDQQVYPAELEELLAADPEVRHVVVAGIPHAQYGEAARAFVVHWRCLTDPLEQQREAERLKQVVADRLAYHKHLHGGLEFLDNIPESDYGKGARKLLAKAYVDRCHSSKESGSPMTSENE</sequence>
<keyword evidence="2" id="KW-1185">Reference proteome</keyword>
<protein>
    <submittedName>
        <fullName evidence="1">Uncharacterized protein</fullName>
    </submittedName>
</protein>
<comment type="caution">
    <text evidence="1">The sequence shown here is derived from an EMBL/GenBank/DDBJ whole genome shotgun (WGS) entry which is preliminary data.</text>
</comment>
<evidence type="ECO:0000313" key="1">
    <source>
        <dbReference type="EMBL" id="KAH6945461.1"/>
    </source>
</evidence>
<proteinExistence type="predicted"/>
<organism evidence="1 2">
    <name type="scientific">Hyalomma asiaticum</name>
    <name type="common">Tick</name>
    <dbReference type="NCBI Taxonomy" id="266040"/>
    <lineage>
        <taxon>Eukaryota</taxon>
        <taxon>Metazoa</taxon>
        <taxon>Ecdysozoa</taxon>
        <taxon>Arthropoda</taxon>
        <taxon>Chelicerata</taxon>
        <taxon>Arachnida</taxon>
        <taxon>Acari</taxon>
        <taxon>Parasitiformes</taxon>
        <taxon>Ixodida</taxon>
        <taxon>Ixodoidea</taxon>
        <taxon>Ixodidae</taxon>
        <taxon>Hyalomminae</taxon>
        <taxon>Hyalomma</taxon>
    </lineage>
</organism>
<dbReference type="Proteomes" id="UP000821845">
    <property type="component" value="Chromosome 1"/>
</dbReference>
<reference evidence="1" key="1">
    <citation type="submission" date="2020-05" db="EMBL/GenBank/DDBJ databases">
        <title>Large-scale comparative analyses of tick genomes elucidate their genetic diversity and vector capacities.</title>
        <authorList>
            <person name="Jia N."/>
            <person name="Wang J."/>
            <person name="Shi W."/>
            <person name="Du L."/>
            <person name="Sun Y."/>
            <person name="Zhan W."/>
            <person name="Jiang J."/>
            <person name="Wang Q."/>
            <person name="Zhang B."/>
            <person name="Ji P."/>
            <person name="Sakyi L.B."/>
            <person name="Cui X."/>
            <person name="Yuan T."/>
            <person name="Jiang B."/>
            <person name="Yang W."/>
            <person name="Lam T.T.-Y."/>
            <person name="Chang Q."/>
            <person name="Ding S."/>
            <person name="Wang X."/>
            <person name="Zhu J."/>
            <person name="Ruan X."/>
            <person name="Zhao L."/>
            <person name="Wei J."/>
            <person name="Que T."/>
            <person name="Du C."/>
            <person name="Cheng J."/>
            <person name="Dai P."/>
            <person name="Han X."/>
            <person name="Huang E."/>
            <person name="Gao Y."/>
            <person name="Liu J."/>
            <person name="Shao H."/>
            <person name="Ye R."/>
            <person name="Li L."/>
            <person name="Wei W."/>
            <person name="Wang X."/>
            <person name="Wang C."/>
            <person name="Yang T."/>
            <person name="Huo Q."/>
            <person name="Li W."/>
            <person name="Guo W."/>
            <person name="Chen H."/>
            <person name="Zhou L."/>
            <person name="Ni X."/>
            <person name="Tian J."/>
            <person name="Zhou Y."/>
            <person name="Sheng Y."/>
            <person name="Liu T."/>
            <person name="Pan Y."/>
            <person name="Xia L."/>
            <person name="Li J."/>
            <person name="Zhao F."/>
            <person name="Cao W."/>
        </authorList>
    </citation>
    <scope>NUCLEOTIDE SEQUENCE</scope>
    <source>
        <strain evidence="1">Hyas-2018</strain>
    </source>
</reference>